<dbReference type="Proteomes" id="UP000295443">
    <property type="component" value="Unassembled WGS sequence"/>
</dbReference>
<dbReference type="NCBIfam" id="NF011997">
    <property type="entry name" value="PRK15453.1"/>
    <property type="match status" value="1"/>
</dbReference>
<dbReference type="InterPro" id="IPR027417">
    <property type="entry name" value="P-loop_NTPase"/>
</dbReference>
<comment type="caution">
    <text evidence="2">The sequence shown here is derived from an EMBL/GenBank/DDBJ whole genome shotgun (WGS) entry which is preliminary data.</text>
</comment>
<organism evidence="2 3">
    <name type="scientific">Parasulfuritortus cantonensis</name>
    <dbReference type="NCBI Taxonomy" id="2528202"/>
    <lineage>
        <taxon>Bacteria</taxon>
        <taxon>Pseudomonadati</taxon>
        <taxon>Pseudomonadota</taxon>
        <taxon>Betaproteobacteria</taxon>
        <taxon>Nitrosomonadales</taxon>
        <taxon>Thiobacillaceae</taxon>
        <taxon>Parasulfuritortus</taxon>
    </lineage>
</organism>
<evidence type="ECO:0000259" key="1">
    <source>
        <dbReference type="Pfam" id="PF00485"/>
    </source>
</evidence>
<dbReference type="AlphaFoldDB" id="A0A4R1BEJ1"/>
<protein>
    <submittedName>
        <fullName evidence="2">Phosphoribulokinase</fullName>
        <ecNumber evidence="2">2.7.1.19</ecNumber>
    </submittedName>
</protein>
<dbReference type="GO" id="GO:0005524">
    <property type="term" value="F:ATP binding"/>
    <property type="evidence" value="ECO:0007669"/>
    <property type="project" value="InterPro"/>
</dbReference>
<dbReference type="EMBL" id="SJZB01000026">
    <property type="protein sequence ID" value="TCJ15530.1"/>
    <property type="molecule type" value="Genomic_DNA"/>
</dbReference>
<accession>A0A4R1BEJ1</accession>
<dbReference type="EC" id="2.7.1.19" evidence="2"/>
<proteinExistence type="predicted"/>
<keyword evidence="3" id="KW-1185">Reference proteome</keyword>
<dbReference type="GO" id="GO:0008974">
    <property type="term" value="F:phosphoribulokinase activity"/>
    <property type="evidence" value="ECO:0007669"/>
    <property type="project" value="UniProtKB-EC"/>
</dbReference>
<dbReference type="SUPFAM" id="SSF52540">
    <property type="entry name" value="P-loop containing nucleoside triphosphate hydrolases"/>
    <property type="match status" value="1"/>
</dbReference>
<keyword evidence="2" id="KW-0418">Kinase</keyword>
<sequence>MSVKHPIVAVTGSTGAGLSFVRHAFKDIFRRLGIKPALIHGDSFRRYTERQFQALLHEARESSRHLSWFGPECNYLAELEALFRTYGTTGNGISRDYAHNDDHAVELGVPVGEFTAWHPLTEGSDILLYEGQHGGVKADTWTRRRESFDFPPDIDRRKNAVGIDVAKHVDLLIGIVPAINLEWIQKIHRDCDKHRCTPDESVETILRRLDDYIHYIVPQFALTDINIQRIPLVDTSNPFVARDVPAADESALVIHFRDRQRHNFRDIMDRIPGARMTRPSTLLVPGGKLRLALAVICGPILEEMMDKRAAALAS</sequence>
<dbReference type="InterPro" id="IPR006083">
    <property type="entry name" value="PRK/URK"/>
</dbReference>
<keyword evidence="2" id="KW-0808">Transferase</keyword>
<gene>
    <name evidence="2" type="ORF">EZJ19_06790</name>
</gene>
<reference evidence="2 3" key="1">
    <citation type="submission" date="2019-03" db="EMBL/GenBank/DDBJ databases">
        <title>Genome sequence of Thiobacillaceae bacterium LSR1, a sulfur-oxidizing bacterium isolated from freshwater sediment.</title>
        <authorList>
            <person name="Li S."/>
        </authorList>
    </citation>
    <scope>NUCLEOTIDE SEQUENCE [LARGE SCALE GENOMIC DNA]</scope>
    <source>
        <strain evidence="2 3">LSR1</strain>
    </source>
</reference>
<evidence type="ECO:0000313" key="3">
    <source>
        <dbReference type="Proteomes" id="UP000295443"/>
    </source>
</evidence>
<dbReference type="OrthoDB" id="9773443at2"/>
<evidence type="ECO:0000313" key="2">
    <source>
        <dbReference type="EMBL" id="TCJ15530.1"/>
    </source>
</evidence>
<feature type="domain" description="Phosphoribulokinase/uridine kinase" evidence="1">
    <location>
        <begin position="7"/>
        <end position="236"/>
    </location>
</feature>
<dbReference type="Pfam" id="PF00485">
    <property type="entry name" value="PRK"/>
    <property type="match status" value="1"/>
</dbReference>
<name>A0A4R1BEJ1_9PROT</name>
<dbReference type="RefSeq" id="WP_131445914.1">
    <property type="nucleotide sequence ID" value="NZ_SJZB01000026.1"/>
</dbReference>
<dbReference type="Gene3D" id="3.40.50.300">
    <property type="entry name" value="P-loop containing nucleotide triphosphate hydrolases"/>
    <property type="match status" value="1"/>
</dbReference>